<dbReference type="GO" id="GO:0010008">
    <property type="term" value="C:endosome membrane"/>
    <property type="evidence" value="ECO:0007669"/>
    <property type="project" value="UniProtKB-SubCell"/>
</dbReference>
<feature type="transmembrane region" description="Helical" evidence="10">
    <location>
        <begin position="130"/>
        <end position="152"/>
    </location>
</feature>
<dbReference type="GO" id="GO:0005886">
    <property type="term" value="C:plasma membrane"/>
    <property type="evidence" value="ECO:0007669"/>
    <property type="project" value="TreeGrafter"/>
</dbReference>
<evidence type="ECO:0000256" key="7">
    <source>
        <dbReference type="ARBA" id="ARBA00022989"/>
    </source>
</evidence>
<evidence type="ECO:0000256" key="3">
    <source>
        <dbReference type="ARBA" id="ARBA00006203"/>
    </source>
</evidence>
<feature type="transmembrane region" description="Helical" evidence="10">
    <location>
        <begin position="98"/>
        <end position="118"/>
    </location>
</feature>
<evidence type="ECO:0000256" key="8">
    <source>
        <dbReference type="ARBA" id="ARBA00023136"/>
    </source>
</evidence>
<organism evidence="11 12">
    <name type="scientific">Romanomermis culicivorax</name>
    <name type="common">Nematode worm</name>
    <dbReference type="NCBI Taxonomy" id="13658"/>
    <lineage>
        <taxon>Eukaryota</taxon>
        <taxon>Metazoa</taxon>
        <taxon>Ecdysozoa</taxon>
        <taxon>Nematoda</taxon>
        <taxon>Enoplea</taxon>
        <taxon>Dorylaimia</taxon>
        <taxon>Mermithida</taxon>
        <taxon>Mermithoidea</taxon>
        <taxon>Mermithidae</taxon>
        <taxon>Romanomermis</taxon>
    </lineage>
</organism>
<keyword evidence="7 10" id="KW-1133">Transmembrane helix</keyword>
<dbReference type="WBParaSite" id="nRc.2.0.1.t23630-RA">
    <property type="protein sequence ID" value="nRc.2.0.1.t23630-RA"/>
    <property type="gene ID" value="nRc.2.0.1.g23630"/>
</dbReference>
<keyword evidence="4" id="KW-0813">Transport</keyword>
<dbReference type="AlphaFoldDB" id="A0A915JCV3"/>
<dbReference type="InterPro" id="IPR026218">
    <property type="entry name" value="HRG"/>
</dbReference>
<keyword evidence="5 10" id="KW-0812">Transmembrane</keyword>
<dbReference type="Proteomes" id="UP000887565">
    <property type="component" value="Unplaced"/>
</dbReference>
<protein>
    <submittedName>
        <fullName evidence="12">Uncharacterized protein</fullName>
    </submittedName>
</protein>
<keyword evidence="6" id="KW-0967">Endosome</keyword>
<evidence type="ECO:0000256" key="1">
    <source>
        <dbReference type="ARBA" id="ARBA00004155"/>
    </source>
</evidence>
<feature type="transmembrane region" description="Helical" evidence="10">
    <location>
        <begin position="28"/>
        <end position="50"/>
    </location>
</feature>
<keyword evidence="9" id="KW-0458">Lysosome</keyword>
<name>A0A915JCV3_ROMCU</name>
<evidence type="ECO:0000256" key="4">
    <source>
        <dbReference type="ARBA" id="ARBA00022448"/>
    </source>
</evidence>
<feature type="transmembrane region" description="Helical" evidence="10">
    <location>
        <begin position="56"/>
        <end position="77"/>
    </location>
</feature>
<evidence type="ECO:0000256" key="9">
    <source>
        <dbReference type="ARBA" id="ARBA00023228"/>
    </source>
</evidence>
<comment type="subcellular location">
    <subcellularLocation>
        <location evidence="2">Endosome membrane</location>
        <topology evidence="2">Multi-pass membrane protein</topology>
    </subcellularLocation>
    <subcellularLocation>
        <location evidence="1">Lysosome membrane</location>
        <topology evidence="1">Multi-pass membrane protein</topology>
    </subcellularLocation>
</comment>
<evidence type="ECO:0000256" key="2">
    <source>
        <dbReference type="ARBA" id="ARBA00004337"/>
    </source>
</evidence>
<evidence type="ECO:0000313" key="12">
    <source>
        <dbReference type="WBParaSite" id="nRc.2.0.1.t23630-RA"/>
    </source>
</evidence>
<dbReference type="GO" id="GO:0020037">
    <property type="term" value="F:heme binding"/>
    <property type="evidence" value="ECO:0007669"/>
    <property type="project" value="TreeGrafter"/>
</dbReference>
<dbReference type="PANTHER" id="PTHR31525">
    <property type="entry name" value="HEME TRANSPORTER HRG1"/>
    <property type="match status" value="1"/>
</dbReference>
<evidence type="ECO:0000313" key="11">
    <source>
        <dbReference type="Proteomes" id="UP000887565"/>
    </source>
</evidence>
<dbReference type="Pfam" id="PF16954">
    <property type="entry name" value="HRG"/>
    <property type="match status" value="1"/>
</dbReference>
<keyword evidence="11" id="KW-1185">Reference proteome</keyword>
<keyword evidence="8 10" id="KW-0472">Membrane</keyword>
<proteinExistence type="inferred from homology"/>
<comment type="similarity">
    <text evidence="3">Belongs to the HRG family.</text>
</comment>
<dbReference type="GO" id="GO:0005765">
    <property type="term" value="C:lysosomal membrane"/>
    <property type="evidence" value="ECO:0007669"/>
    <property type="project" value="UniProtKB-SubCell"/>
</dbReference>
<evidence type="ECO:0000256" key="5">
    <source>
        <dbReference type="ARBA" id="ARBA00022692"/>
    </source>
</evidence>
<reference evidence="12" key="1">
    <citation type="submission" date="2022-11" db="UniProtKB">
        <authorList>
            <consortium name="WormBaseParasite"/>
        </authorList>
    </citation>
    <scope>IDENTIFICATION</scope>
</reference>
<dbReference type="PANTHER" id="PTHR31525:SF1">
    <property type="entry name" value="HEME TRANSPORTER HRG1"/>
    <property type="match status" value="1"/>
</dbReference>
<sequence>MKHLLAFLSEKNDEANLFRGEMICCQPINIWIAVAILGFIAGISASPMFAFEFKNFNAAIFALISSLLALALVILHVKHKHHTLTRWLEYLPCLKMTAFFVQMAAAVFFVIYIVLAIVRGQNLSKIRGENLYIACVWIWMTWKWSFSIFWFSRKYKLICDERLIVDQDNQS</sequence>
<dbReference type="OMA" id="AVWFFMT"/>
<evidence type="ECO:0000256" key="6">
    <source>
        <dbReference type="ARBA" id="ARBA00022753"/>
    </source>
</evidence>
<dbReference type="PRINTS" id="PR02095">
    <property type="entry name" value="TRNSPORTRHRG"/>
</dbReference>
<dbReference type="GO" id="GO:0015232">
    <property type="term" value="F:heme transmembrane transporter activity"/>
    <property type="evidence" value="ECO:0007669"/>
    <property type="project" value="InterPro"/>
</dbReference>
<evidence type="ECO:0000256" key="10">
    <source>
        <dbReference type="SAM" id="Phobius"/>
    </source>
</evidence>
<accession>A0A915JCV3</accession>